<dbReference type="Gene3D" id="3.40.190.290">
    <property type="match status" value="1"/>
</dbReference>
<dbReference type="Pfam" id="PF03466">
    <property type="entry name" value="LysR_substrate"/>
    <property type="match status" value="1"/>
</dbReference>
<evidence type="ECO:0000256" key="4">
    <source>
        <dbReference type="ARBA" id="ARBA00023163"/>
    </source>
</evidence>
<sequence>MRMRQIEAFRAVMMSGGVTAASAMLNISQPSVSRLIADLEYAVGFPLFERRGGRVHPTAQAETLFEAVQRSFTGLDLLTQAARRIRAHPVGTVRIACLSAIATAVLPPVMARFRERYGEVKVTVEALGQRAIEDRVFLGQADLGIGVASAPREGIRVTPLIRADYVCALPPGHRLAGKASLQVGDLAGESFIGPMHEADALWNGIDSALAAHGVMVERLLECQQSLPIYAYVEAGLGLAIVEPFSARLFRRLGVEIRPVRPAIGFDFTLLEPDIGPTPPPVSWLADVVRQEAASCLAGS</sequence>
<evidence type="ECO:0000256" key="1">
    <source>
        <dbReference type="ARBA" id="ARBA00009437"/>
    </source>
</evidence>
<keyword evidence="5" id="KW-0732">Signal</keyword>
<dbReference type="Proteomes" id="UP000234752">
    <property type="component" value="Chromosome eg_1"/>
</dbReference>
<reference evidence="7 8" key="1">
    <citation type="submission" date="2017-12" db="EMBL/GenBank/DDBJ databases">
        <title>Genomes of bacteria within cyanobacterial aggregates.</title>
        <authorList>
            <person name="Cai H."/>
        </authorList>
    </citation>
    <scope>NUCLEOTIDE SEQUENCE [LARGE SCALE GENOMIC DNA]</scope>
    <source>
        <strain evidence="7 8">TH16</strain>
    </source>
</reference>
<dbReference type="RefSeq" id="WP_102110801.1">
    <property type="nucleotide sequence ID" value="NZ_BMGN01000004.1"/>
</dbReference>
<dbReference type="Pfam" id="PF00126">
    <property type="entry name" value="HTH_1"/>
    <property type="match status" value="1"/>
</dbReference>
<accession>A0A2K9N7D5</accession>
<dbReference type="SUPFAM" id="SSF46785">
    <property type="entry name" value="Winged helix' DNA-binding domain"/>
    <property type="match status" value="1"/>
</dbReference>
<evidence type="ECO:0000313" key="8">
    <source>
        <dbReference type="Proteomes" id="UP000234752"/>
    </source>
</evidence>
<feature type="signal peptide" evidence="5">
    <location>
        <begin position="1"/>
        <end position="20"/>
    </location>
</feature>
<evidence type="ECO:0000313" key="7">
    <source>
        <dbReference type="EMBL" id="AUN29051.1"/>
    </source>
</evidence>
<dbReference type="PRINTS" id="PR00039">
    <property type="entry name" value="HTHLYSR"/>
</dbReference>
<evidence type="ECO:0000256" key="3">
    <source>
        <dbReference type="ARBA" id="ARBA00023125"/>
    </source>
</evidence>
<dbReference type="InterPro" id="IPR036388">
    <property type="entry name" value="WH-like_DNA-bd_sf"/>
</dbReference>
<dbReference type="InterPro" id="IPR000847">
    <property type="entry name" value="LysR_HTH_N"/>
</dbReference>
<dbReference type="KEGG" id="ncb:C0V82_01385"/>
<dbReference type="SUPFAM" id="SSF53850">
    <property type="entry name" value="Periplasmic binding protein-like II"/>
    <property type="match status" value="1"/>
</dbReference>
<dbReference type="Gene3D" id="1.10.10.10">
    <property type="entry name" value="Winged helix-like DNA-binding domain superfamily/Winged helix DNA-binding domain"/>
    <property type="match status" value="1"/>
</dbReference>
<keyword evidence="4" id="KW-0804">Transcription</keyword>
<proteinExistence type="inferred from homology"/>
<dbReference type="InterPro" id="IPR005119">
    <property type="entry name" value="LysR_subst-bd"/>
</dbReference>
<dbReference type="GO" id="GO:0003700">
    <property type="term" value="F:DNA-binding transcription factor activity"/>
    <property type="evidence" value="ECO:0007669"/>
    <property type="project" value="InterPro"/>
</dbReference>
<feature type="domain" description="HTH lysR-type" evidence="6">
    <location>
        <begin position="1"/>
        <end position="58"/>
    </location>
</feature>
<name>A0A2K9N7D5_9PROT</name>
<dbReference type="GO" id="GO:0010628">
    <property type="term" value="P:positive regulation of gene expression"/>
    <property type="evidence" value="ECO:0007669"/>
    <property type="project" value="TreeGrafter"/>
</dbReference>
<dbReference type="OrthoDB" id="8479870at2"/>
<evidence type="ECO:0000259" key="6">
    <source>
        <dbReference type="PROSITE" id="PS50931"/>
    </source>
</evidence>
<dbReference type="AlphaFoldDB" id="A0A2K9N7D5"/>
<dbReference type="PANTHER" id="PTHR30427">
    <property type="entry name" value="TRANSCRIPTIONAL ACTIVATOR PROTEIN LYSR"/>
    <property type="match status" value="1"/>
</dbReference>
<comment type="similarity">
    <text evidence="1">Belongs to the LysR transcriptional regulatory family.</text>
</comment>
<keyword evidence="2" id="KW-0805">Transcription regulation</keyword>
<dbReference type="EMBL" id="CP025611">
    <property type="protein sequence ID" value="AUN29051.1"/>
    <property type="molecule type" value="Genomic_DNA"/>
</dbReference>
<dbReference type="PANTHER" id="PTHR30427:SF1">
    <property type="entry name" value="TRANSCRIPTIONAL ACTIVATOR PROTEIN LYSR"/>
    <property type="match status" value="1"/>
</dbReference>
<organism evidence="7 8">
    <name type="scientific">Niveispirillum cyanobacteriorum</name>
    <dbReference type="NCBI Taxonomy" id="1612173"/>
    <lineage>
        <taxon>Bacteria</taxon>
        <taxon>Pseudomonadati</taxon>
        <taxon>Pseudomonadota</taxon>
        <taxon>Alphaproteobacteria</taxon>
        <taxon>Rhodospirillales</taxon>
        <taxon>Azospirillaceae</taxon>
        <taxon>Niveispirillum</taxon>
    </lineage>
</organism>
<dbReference type="PROSITE" id="PS50931">
    <property type="entry name" value="HTH_LYSR"/>
    <property type="match status" value="1"/>
</dbReference>
<evidence type="ECO:0000256" key="5">
    <source>
        <dbReference type="SAM" id="SignalP"/>
    </source>
</evidence>
<gene>
    <name evidence="7" type="ORF">C0V82_01385</name>
</gene>
<dbReference type="InterPro" id="IPR036390">
    <property type="entry name" value="WH_DNA-bd_sf"/>
</dbReference>
<feature type="chain" id="PRO_5014856232" evidence="5">
    <location>
        <begin position="21"/>
        <end position="299"/>
    </location>
</feature>
<keyword evidence="8" id="KW-1185">Reference proteome</keyword>
<protein>
    <submittedName>
        <fullName evidence="7">LysR family transcriptional regulator</fullName>
    </submittedName>
</protein>
<dbReference type="GO" id="GO:0043565">
    <property type="term" value="F:sequence-specific DNA binding"/>
    <property type="evidence" value="ECO:0007669"/>
    <property type="project" value="TreeGrafter"/>
</dbReference>
<keyword evidence="3" id="KW-0238">DNA-binding</keyword>
<evidence type="ECO:0000256" key="2">
    <source>
        <dbReference type="ARBA" id="ARBA00023015"/>
    </source>
</evidence>